<sequence>MGRKPNVFVRIWNFYLEGFRNMTWGRTLWLIIIIKLCVLFLVLRVFFFQPVLSGQNDEQKAETVSGNLIEKGD</sequence>
<dbReference type="Pfam" id="PF14899">
    <property type="entry name" value="DUF4492"/>
    <property type="match status" value="1"/>
</dbReference>
<keyword evidence="4" id="KW-1185">Reference proteome</keyword>
<gene>
    <name evidence="3" type="ORF">C7Y71_006575</name>
</gene>
<evidence type="ECO:0000313" key="3">
    <source>
        <dbReference type="EMBL" id="QFQ12710.1"/>
    </source>
</evidence>
<evidence type="ECO:0000313" key="4">
    <source>
        <dbReference type="Proteomes" id="UP000249375"/>
    </source>
</evidence>
<dbReference type="Proteomes" id="UP000249375">
    <property type="component" value="Chromosome"/>
</dbReference>
<dbReference type="OrthoDB" id="1122086at2"/>
<dbReference type="AlphaFoldDB" id="A0A5P8E733"/>
<accession>A0A5P8E733</accession>
<proteinExistence type="predicted"/>
<keyword evidence="2" id="KW-1133">Transmembrane helix</keyword>
<dbReference type="InterPro" id="IPR027853">
    <property type="entry name" value="DUF4492"/>
</dbReference>
<feature type="transmembrane region" description="Helical" evidence="2">
    <location>
        <begin position="28"/>
        <end position="47"/>
    </location>
</feature>
<evidence type="ECO:0000256" key="2">
    <source>
        <dbReference type="SAM" id="Phobius"/>
    </source>
</evidence>
<reference evidence="3 4" key="1">
    <citation type="submission" date="2018-11" db="EMBL/GenBank/DDBJ databases">
        <authorList>
            <person name="Na S.W."/>
            <person name="Baik M."/>
        </authorList>
    </citation>
    <scope>NUCLEOTIDE SEQUENCE [LARGE SCALE GENOMIC DNA]</scope>
    <source>
        <strain evidence="3 4">E39</strain>
    </source>
</reference>
<dbReference type="KEGG" id="alq:C7Y71_006575"/>
<feature type="region of interest" description="Disordered" evidence="1">
    <location>
        <begin position="54"/>
        <end position="73"/>
    </location>
</feature>
<keyword evidence="2" id="KW-0472">Membrane</keyword>
<dbReference type="EMBL" id="CP033459">
    <property type="protein sequence ID" value="QFQ12710.1"/>
    <property type="molecule type" value="Genomic_DNA"/>
</dbReference>
<dbReference type="RefSeq" id="WP_111898978.1">
    <property type="nucleotide sequence ID" value="NZ_CP033459.1"/>
</dbReference>
<name>A0A5P8E733_9BACT</name>
<keyword evidence="2" id="KW-0812">Transmembrane</keyword>
<evidence type="ECO:0000256" key="1">
    <source>
        <dbReference type="SAM" id="MobiDB-lite"/>
    </source>
</evidence>
<organism evidence="3 4">
    <name type="scientific">Pseudoprevotella muciniphila</name>
    <dbReference type="NCBI Taxonomy" id="2133944"/>
    <lineage>
        <taxon>Bacteria</taxon>
        <taxon>Pseudomonadati</taxon>
        <taxon>Bacteroidota</taxon>
        <taxon>Bacteroidia</taxon>
        <taxon>Bacteroidales</taxon>
        <taxon>Prevotellaceae</taxon>
        <taxon>Pseudoprevotella</taxon>
    </lineage>
</organism>
<protein>
    <submittedName>
        <fullName evidence="3">DUF4492 domain-containing protein</fullName>
    </submittedName>
</protein>